<evidence type="ECO:0000313" key="3">
    <source>
        <dbReference type="Proteomes" id="UP000324705"/>
    </source>
</evidence>
<dbReference type="Pfam" id="PF00450">
    <property type="entry name" value="Peptidase_S10"/>
    <property type="match status" value="2"/>
</dbReference>
<dbReference type="GO" id="GO:0019748">
    <property type="term" value="P:secondary metabolic process"/>
    <property type="evidence" value="ECO:0007669"/>
    <property type="project" value="TreeGrafter"/>
</dbReference>
<dbReference type="GO" id="GO:0006508">
    <property type="term" value="P:proteolysis"/>
    <property type="evidence" value="ECO:0007669"/>
    <property type="project" value="InterPro"/>
</dbReference>
<dbReference type="PRINTS" id="PR00724">
    <property type="entry name" value="CRBOXYPTASEC"/>
</dbReference>
<dbReference type="GO" id="GO:0004185">
    <property type="term" value="F:serine-type carboxypeptidase activity"/>
    <property type="evidence" value="ECO:0007669"/>
    <property type="project" value="InterPro"/>
</dbReference>
<sequence length="413" mass="46154">MSSKLLRLRTARQRHFLPPPLLQLVPVLLLLPPSRPASAAAATAVTHLPVEEETGAELFYYFVESERSPGTDPLLLWLTGGPRCSIIMGLAFEIGPLKFVLAPYSGGLPELVYNPYSWTKMANILLLDSPVGSGFSFARDPKGYYVGDYSSSSQVQTFLNKWFTDHPQYLSNPFYIGGDSYAGKVIPLIAQGISEGIDMRQQPVINLKGYMVGNPIADPKFDENYKIPSAHGFGIISDQIYESAVKNCKGDYVNPVNEMCVEVLHTINNTYGYYLAYFWMNNNMTRKALGIKEGTTSEWIQCNIGLPYTYETPSSIPYHLNLTMKGYRALVYSGDHDLEAPFLGTQAWIRSLNFSIVADWRAWHLSGQAAGFTIEYTNNMTFATVKGAGHTAPEYRPKECFAMAQRWLDNEPL</sequence>
<keyword evidence="3" id="KW-1185">Reference proteome</keyword>
<dbReference type="SUPFAM" id="SSF53474">
    <property type="entry name" value="alpha/beta-Hydrolases"/>
    <property type="match status" value="1"/>
</dbReference>
<dbReference type="AlphaFoldDB" id="A0A9R0SV30"/>
<evidence type="ECO:0000313" key="2">
    <source>
        <dbReference type="EMBL" id="VAI02044.1"/>
    </source>
</evidence>
<dbReference type="Proteomes" id="UP000324705">
    <property type="component" value="Chromosome 4B"/>
</dbReference>
<dbReference type="GO" id="GO:0016747">
    <property type="term" value="F:acyltransferase activity, transferring groups other than amino-acyl groups"/>
    <property type="evidence" value="ECO:0007669"/>
    <property type="project" value="TreeGrafter"/>
</dbReference>
<dbReference type="Gene3D" id="3.40.50.1820">
    <property type="entry name" value="alpha/beta hydrolase"/>
    <property type="match status" value="1"/>
</dbReference>
<proteinExistence type="inferred from homology"/>
<protein>
    <recommendedName>
        <fullName evidence="4">Carboxypeptidase</fullName>
    </recommendedName>
</protein>
<gene>
    <name evidence="2" type="ORF">TRITD_4Bv1G019950</name>
</gene>
<dbReference type="InterPro" id="IPR001563">
    <property type="entry name" value="Peptidase_S10"/>
</dbReference>
<comment type="similarity">
    <text evidence="1">Belongs to the peptidase S10 family.</text>
</comment>
<evidence type="ECO:0000256" key="1">
    <source>
        <dbReference type="ARBA" id="ARBA00009431"/>
    </source>
</evidence>
<dbReference type="InterPro" id="IPR029058">
    <property type="entry name" value="AB_hydrolase_fold"/>
</dbReference>
<dbReference type="EMBL" id="LT934118">
    <property type="protein sequence ID" value="VAI02044.1"/>
    <property type="molecule type" value="Genomic_DNA"/>
</dbReference>
<organism evidence="2 3">
    <name type="scientific">Triticum turgidum subsp. durum</name>
    <name type="common">Durum wheat</name>
    <name type="synonym">Triticum durum</name>
    <dbReference type="NCBI Taxonomy" id="4567"/>
    <lineage>
        <taxon>Eukaryota</taxon>
        <taxon>Viridiplantae</taxon>
        <taxon>Streptophyta</taxon>
        <taxon>Embryophyta</taxon>
        <taxon>Tracheophyta</taxon>
        <taxon>Spermatophyta</taxon>
        <taxon>Magnoliopsida</taxon>
        <taxon>Liliopsida</taxon>
        <taxon>Poales</taxon>
        <taxon>Poaceae</taxon>
        <taxon>BOP clade</taxon>
        <taxon>Pooideae</taxon>
        <taxon>Triticodae</taxon>
        <taxon>Triticeae</taxon>
        <taxon>Triticinae</taxon>
        <taxon>Triticum</taxon>
    </lineage>
</organism>
<dbReference type="FunFam" id="3.40.50.1820:FF:000581">
    <property type="entry name" value="Os11g0431400 protein"/>
    <property type="match status" value="1"/>
</dbReference>
<reference evidence="2 3" key="1">
    <citation type="submission" date="2017-09" db="EMBL/GenBank/DDBJ databases">
        <authorList>
            <consortium name="International Durum Wheat Genome Sequencing Consortium (IDWGSC)"/>
            <person name="Milanesi L."/>
        </authorList>
    </citation>
    <scope>NUCLEOTIDE SEQUENCE [LARGE SCALE GENOMIC DNA]</scope>
    <source>
        <strain evidence="3">cv. Svevo</strain>
    </source>
</reference>
<dbReference type="PANTHER" id="PTHR11802:SF248">
    <property type="match status" value="1"/>
</dbReference>
<dbReference type="PANTHER" id="PTHR11802">
    <property type="entry name" value="SERINE PROTEASE FAMILY S10 SERINE CARBOXYPEPTIDASE"/>
    <property type="match status" value="1"/>
</dbReference>
<name>A0A9R0SV30_TRITD</name>
<evidence type="ECO:0008006" key="4">
    <source>
        <dbReference type="Google" id="ProtNLM"/>
    </source>
</evidence>
<dbReference type="Gramene" id="TRITD4Bv1G019950.5">
    <property type="protein sequence ID" value="TRITD4Bv1G019950.5"/>
    <property type="gene ID" value="TRITD4Bv1G019950"/>
</dbReference>
<accession>A0A9R0SV30</accession>